<dbReference type="InterPro" id="IPR004358">
    <property type="entry name" value="Sig_transdc_His_kin-like_C"/>
</dbReference>
<organism evidence="13 14">
    <name type="scientific">Neolewinella lacunae</name>
    <dbReference type="NCBI Taxonomy" id="1517758"/>
    <lineage>
        <taxon>Bacteria</taxon>
        <taxon>Pseudomonadati</taxon>
        <taxon>Bacteroidota</taxon>
        <taxon>Saprospiria</taxon>
        <taxon>Saprospirales</taxon>
        <taxon>Lewinellaceae</taxon>
        <taxon>Neolewinella</taxon>
    </lineage>
</organism>
<dbReference type="InterPro" id="IPR036890">
    <property type="entry name" value="HATPase_C_sf"/>
</dbReference>
<dbReference type="CDD" id="cd17574">
    <property type="entry name" value="REC_OmpR"/>
    <property type="match status" value="1"/>
</dbReference>
<feature type="modified residue" description="4-aspartylphosphate" evidence="8">
    <location>
        <position position="1173"/>
    </location>
</feature>
<dbReference type="EMBL" id="JACSIT010000116">
    <property type="protein sequence ID" value="MBC6995043.1"/>
    <property type="molecule type" value="Genomic_DNA"/>
</dbReference>
<evidence type="ECO:0000256" key="9">
    <source>
        <dbReference type="SAM" id="SignalP"/>
    </source>
</evidence>
<dbReference type="PROSITE" id="PS50110">
    <property type="entry name" value="RESPONSE_REGULATORY"/>
    <property type="match status" value="1"/>
</dbReference>
<dbReference type="InterPro" id="IPR013783">
    <property type="entry name" value="Ig-like_fold"/>
</dbReference>
<dbReference type="Proteomes" id="UP000650081">
    <property type="component" value="Unassembled WGS sequence"/>
</dbReference>
<reference evidence="13" key="1">
    <citation type="submission" date="2020-08" db="EMBL/GenBank/DDBJ databases">
        <title>Lewinella bacteria from marine environments.</title>
        <authorList>
            <person name="Zhong Y."/>
        </authorList>
    </citation>
    <scope>NUCLEOTIDE SEQUENCE</scope>
    <source>
        <strain evidence="13">KCTC 42187</strain>
    </source>
</reference>
<dbReference type="InterPro" id="IPR036097">
    <property type="entry name" value="HisK_dim/P_sf"/>
</dbReference>
<dbReference type="Gene3D" id="3.40.50.2300">
    <property type="match status" value="1"/>
</dbReference>
<keyword evidence="6" id="KW-0805">Transcription regulation</keyword>
<dbReference type="InterPro" id="IPR003661">
    <property type="entry name" value="HisK_dim/P_dom"/>
</dbReference>
<sequence>MKKHISYCLLLVLSSFSLVSVTGQEDSILHFRAFEESFPNRPVVDFSFDDEGFLWIGTYGAGIYRFDGIAYEGFNFEWQNEHSLNSDFVLSILKDSQGQLWVGTEEGLNYFDENAGVFRRVSFLSPSGVSIELGGVTVLIEDSNGNLLLGTAGYGVVHIGAEQLASPTTFKLTDQVVTGNPMVNDLVIDRTGRVYAATEAGLRQYDYSTKRLTPPAINEVFAYADDPIKSLLIDAADRLWIGTNFKGLLSVDRSKTDRNWKNAMRYAITDKRIMDLAWTKRGELLCATENDGLLLFEPGEKVRGFKTSRYPGKTVESNSIWSLLTDDGGRLWLGYYNKGIGLWDPHANKFDSFSYSPENENTPAANSVNALIAGADKVIWIGSDGGGVDKYFVDEGRFVHLTKENGYTGLTNLAVQAVFLDHNENLWVGTWGGGVFLLRNGEKKFSQFTVESTNGQLKSNRILSFAEDGSGTLWIGTFGAGLYAYSPATGEFTHQTSDQLRGYGVPMKDIRSLLVDRQDRLWIGSTSGLYRLSTKQGQANEVISYEERGVANNFHPSFSHVLSLYEDDEENIWVGTDGAGLFRYQESNDSFTRYGITEGLAQQTVCGIVKGPLNNIWVSGKQGISRLDPITGDATNFSRADGLLYNDFNYGAILAGADGVLYFGNQLGIDYLDPRQLQMNEEPVRVYLTDLQLFNKKVVPGALGAPLDQPLSRLSELVLSHDQSVFTIGYTGLNFTRPERIQFAYYLEGLETEWKYVGNLRTATYSSLKEGRYTFRLKAANNDGLWTEDSVELSILVLPPWYRSRIAYTSYVVLFLAGLYLFYVLLKIRIRERQEVAIERESNQQRERLNQSKIQFFTTISHEFRTPLTLILNPLQDVIAHSSLTTPFLEKLRTAQLNATRLSRLINELLDFRKLSFNKLRIQVIDTDTLPLVESVTKYFAAENDRRNINFTLTAEEGNYPAWIDPGMFEKIIFNLLSNAYKFTPDYGSISLKLDYVEDKELPSASVPGSALCISIEDSGPGIAPEEITRIFERFYQIENHNKSYIGSTGIGLEVVKNFMEMHRGRIEVTSELGEGTVFSLFFSLEKAHFLPEEIRTSDSSMIIDPVITSSISTEVAPVAASSATILFIDDNAELRDYIGNELRSYFRVRTAREGSEGLKLARQYLPDLIVTDVIMPGMDGFTFCEQLRADEQLRHIPVIMLTAKGAFEDQVAGLKHGADLYLQKPFDINLLRLQIGRLLKSQQTLYNKYSTARGTAVPSTVVSDREFMQLLMDYVERNMSQSDLSVDTLAAVAHLSRSQLYRRIKTLTKLTANQFIRQTRLVRAQKLILEGRHSISEIVFLVGFSSGSYFAKCYKAHFGHLPSEEA</sequence>
<dbReference type="InterPro" id="IPR015943">
    <property type="entry name" value="WD40/YVTN_repeat-like_dom_sf"/>
</dbReference>
<feature type="domain" description="HTH araC/xylS-type" evidence="10">
    <location>
        <begin position="1270"/>
        <end position="1367"/>
    </location>
</feature>
<dbReference type="Pfam" id="PF02518">
    <property type="entry name" value="HATPase_c"/>
    <property type="match status" value="1"/>
</dbReference>
<dbReference type="InterPro" id="IPR011006">
    <property type="entry name" value="CheY-like_superfamily"/>
</dbReference>
<evidence type="ECO:0000256" key="6">
    <source>
        <dbReference type="ARBA" id="ARBA00023015"/>
    </source>
</evidence>
<dbReference type="SUPFAM" id="SSF52172">
    <property type="entry name" value="CheY-like"/>
    <property type="match status" value="1"/>
</dbReference>
<protein>
    <recommendedName>
        <fullName evidence="2">histidine kinase</fullName>
        <ecNumber evidence="2">2.7.13.3</ecNumber>
    </recommendedName>
</protein>
<dbReference type="Pfam" id="PF00072">
    <property type="entry name" value="Response_reg"/>
    <property type="match status" value="1"/>
</dbReference>
<dbReference type="CDD" id="cd00082">
    <property type="entry name" value="HisKA"/>
    <property type="match status" value="1"/>
</dbReference>
<keyword evidence="9" id="KW-0732">Signal</keyword>
<dbReference type="SMART" id="SM00342">
    <property type="entry name" value="HTH_ARAC"/>
    <property type="match status" value="1"/>
</dbReference>
<evidence type="ECO:0000259" key="12">
    <source>
        <dbReference type="PROSITE" id="PS50110"/>
    </source>
</evidence>
<dbReference type="PANTHER" id="PTHR43547">
    <property type="entry name" value="TWO-COMPONENT HISTIDINE KINASE"/>
    <property type="match status" value="1"/>
</dbReference>
<dbReference type="Pfam" id="PF12833">
    <property type="entry name" value="HTH_18"/>
    <property type="match status" value="1"/>
</dbReference>
<dbReference type="Pfam" id="PF00512">
    <property type="entry name" value="HisKA"/>
    <property type="match status" value="1"/>
</dbReference>
<evidence type="ECO:0000256" key="5">
    <source>
        <dbReference type="ARBA" id="ARBA00022777"/>
    </source>
</evidence>
<dbReference type="SUPFAM" id="SSF46689">
    <property type="entry name" value="Homeodomain-like"/>
    <property type="match status" value="1"/>
</dbReference>
<dbReference type="Gene3D" id="3.30.565.10">
    <property type="entry name" value="Histidine kinase-like ATPase, C-terminal domain"/>
    <property type="match status" value="1"/>
</dbReference>
<dbReference type="PRINTS" id="PR00344">
    <property type="entry name" value="BCTRLSENSOR"/>
</dbReference>
<evidence type="ECO:0000256" key="3">
    <source>
        <dbReference type="ARBA" id="ARBA00022553"/>
    </source>
</evidence>
<keyword evidence="4" id="KW-0808">Transferase</keyword>
<dbReference type="SMART" id="SM00388">
    <property type="entry name" value="HisKA"/>
    <property type="match status" value="1"/>
</dbReference>
<evidence type="ECO:0000256" key="1">
    <source>
        <dbReference type="ARBA" id="ARBA00000085"/>
    </source>
</evidence>
<evidence type="ECO:0000259" key="10">
    <source>
        <dbReference type="PROSITE" id="PS01124"/>
    </source>
</evidence>
<dbReference type="Pfam" id="PF07495">
    <property type="entry name" value="Y_Y_Y"/>
    <property type="match status" value="1"/>
</dbReference>
<dbReference type="InterPro" id="IPR005467">
    <property type="entry name" value="His_kinase_dom"/>
</dbReference>
<gene>
    <name evidence="13" type="ORF">H9S92_12760</name>
</gene>
<feature type="domain" description="Histidine kinase" evidence="11">
    <location>
        <begin position="859"/>
        <end position="1087"/>
    </location>
</feature>
<evidence type="ECO:0000256" key="8">
    <source>
        <dbReference type="PROSITE-ProRule" id="PRU00169"/>
    </source>
</evidence>
<dbReference type="SMART" id="SM00448">
    <property type="entry name" value="REC"/>
    <property type="match status" value="1"/>
</dbReference>
<evidence type="ECO:0000313" key="14">
    <source>
        <dbReference type="Proteomes" id="UP000650081"/>
    </source>
</evidence>
<dbReference type="Gene3D" id="2.60.40.10">
    <property type="entry name" value="Immunoglobulins"/>
    <property type="match status" value="1"/>
</dbReference>
<proteinExistence type="predicted"/>
<dbReference type="Gene3D" id="1.10.10.60">
    <property type="entry name" value="Homeodomain-like"/>
    <property type="match status" value="1"/>
</dbReference>
<dbReference type="PANTHER" id="PTHR43547:SF2">
    <property type="entry name" value="HYBRID SIGNAL TRANSDUCTION HISTIDINE KINASE C"/>
    <property type="match status" value="1"/>
</dbReference>
<keyword evidence="3 8" id="KW-0597">Phosphoprotein</keyword>
<comment type="caution">
    <text evidence="13">The sequence shown here is derived from an EMBL/GenBank/DDBJ whole genome shotgun (WGS) entry which is preliminary data.</text>
</comment>
<dbReference type="InterPro" id="IPR001789">
    <property type="entry name" value="Sig_transdc_resp-reg_receiver"/>
</dbReference>
<dbReference type="InterPro" id="IPR018060">
    <property type="entry name" value="HTH_AraC"/>
</dbReference>
<evidence type="ECO:0000256" key="7">
    <source>
        <dbReference type="ARBA" id="ARBA00023163"/>
    </source>
</evidence>
<dbReference type="GO" id="GO:0003700">
    <property type="term" value="F:DNA-binding transcription factor activity"/>
    <property type="evidence" value="ECO:0007669"/>
    <property type="project" value="InterPro"/>
</dbReference>
<dbReference type="CDD" id="cd00146">
    <property type="entry name" value="PKD"/>
    <property type="match status" value="1"/>
</dbReference>
<feature type="chain" id="PRO_5037990510" description="histidine kinase" evidence="9">
    <location>
        <begin position="21"/>
        <end position="1367"/>
    </location>
</feature>
<comment type="catalytic activity">
    <reaction evidence="1">
        <text>ATP + protein L-histidine = ADP + protein N-phospho-L-histidine.</text>
        <dbReference type="EC" id="2.7.13.3"/>
    </reaction>
</comment>
<dbReference type="Pfam" id="PF07494">
    <property type="entry name" value="Reg_prop"/>
    <property type="match status" value="4"/>
</dbReference>
<dbReference type="InterPro" id="IPR009057">
    <property type="entry name" value="Homeodomain-like_sf"/>
</dbReference>
<evidence type="ECO:0000313" key="13">
    <source>
        <dbReference type="EMBL" id="MBC6995043.1"/>
    </source>
</evidence>
<dbReference type="InterPro" id="IPR011110">
    <property type="entry name" value="Reg_prop"/>
</dbReference>
<dbReference type="SMART" id="SM00387">
    <property type="entry name" value="HATPase_c"/>
    <property type="match status" value="1"/>
</dbReference>
<dbReference type="EC" id="2.7.13.3" evidence="2"/>
<keyword evidence="7" id="KW-0804">Transcription</keyword>
<dbReference type="Gene3D" id="1.10.287.130">
    <property type="match status" value="1"/>
</dbReference>
<dbReference type="GO" id="GO:0043565">
    <property type="term" value="F:sequence-specific DNA binding"/>
    <property type="evidence" value="ECO:0007669"/>
    <property type="project" value="InterPro"/>
</dbReference>
<dbReference type="Gene3D" id="2.130.10.10">
    <property type="entry name" value="YVTN repeat-like/Quinoprotein amine dehydrogenase"/>
    <property type="match status" value="3"/>
</dbReference>
<dbReference type="PROSITE" id="PS50109">
    <property type="entry name" value="HIS_KIN"/>
    <property type="match status" value="1"/>
</dbReference>
<evidence type="ECO:0000256" key="4">
    <source>
        <dbReference type="ARBA" id="ARBA00022679"/>
    </source>
</evidence>
<accession>A0A923PPI8</accession>
<dbReference type="SUPFAM" id="SSF63829">
    <property type="entry name" value="Calcium-dependent phosphotriesterase"/>
    <property type="match status" value="3"/>
</dbReference>
<dbReference type="PROSITE" id="PS01124">
    <property type="entry name" value="HTH_ARAC_FAMILY_2"/>
    <property type="match status" value="1"/>
</dbReference>
<dbReference type="InterPro" id="IPR003594">
    <property type="entry name" value="HATPase_dom"/>
</dbReference>
<name>A0A923PPI8_9BACT</name>
<feature type="domain" description="Response regulatory" evidence="12">
    <location>
        <begin position="1125"/>
        <end position="1240"/>
    </location>
</feature>
<dbReference type="InterPro" id="IPR011123">
    <property type="entry name" value="Y_Y_Y"/>
</dbReference>
<dbReference type="FunFam" id="3.30.565.10:FF:000006">
    <property type="entry name" value="Sensor histidine kinase WalK"/>
    <property type="match status" value="1"/>
</dbReference>
<keyword evidence="5" id="KW-0418">Kinase</keyword>
<dbReference type="FunFam" id="2.60.40.10:FF:000791">
    <property type="entry name" value="Two-component system sensor histidine kinase/response regulator"/>
    <property type="match status" value="1"/>
</dbReference>
<evidence type="ECO:0000256" key="2">
    <source>
        <dbReference type="ARBA" id="ARBA00012438"/>
    </source>
</evidence>
<keyword evidence="14" id="KW-1185">Reference proteome</keyword>
<dbReference type="RefSeq" id="WP_187467099.1">
    <property type="nucleotide sequence ID" value="NZ_JACSIT010000116.1"/>
</dbReference>
<dbReference type="SUPFAM" id="SSF55874">
    <property type="entry name" value="ATPase domain of HSP90 chaperone/DNA topoisomerase II/histidine kinase"/>
    <property type="match status" value="1"/>
</dbReference>
<evidence type="ECO:0000259" key="11">
    <source>
        <dbReference type="PROSITE" id="PS50109"/>
    </source>
</evidence>
<dbReference type="SUPFAM" id="SSF47384">
    <property type="entry name" value="Homodimeric domain of signal transducing histidine kinase"/>
    <property type="match status" value="1"/>
</dbReference>
<dbReference type="GO" id="GO:0000155">
    <property type="term" value="F:phosphorelay sensor kinase activity"/>
    <property type="evidence" value="ECO:0007669"/>
    <property type="project" value="InterPro"/>
</dbReference>
<feature type="signal peptide" evidence="9">
    <location>
        <begin position="1"/>
        <end position="20"/>
    </location>
</feature>